<dbReference type="Pfam" id="PF05405">
    <property type="entry name" value="Mt_ATP-synt_B"/>
    <property type="match status" value="1"/>
</dbReference>
<evidence type="ECO:0000256" key="4">
    <source>
        <dbReference type="ARBA" id="ARBA00022792"/>
    </source>
</evidence>
<dbReference type="InterPro" id="IPR008688">
    <property type="entry name" value="ATP_synth_Bsub_B/MI25"/>
</dbReference>
<evidence type="ECO:0000313" key="10">
    <source>
        <dbReference type="Proteomes" id="UP000253551"/>
    </source>
</evidence>
<comment type="similarity">
    <text evidence="8">Belongs to the eukaryotic ATPase B chain family.</text>
</comment>
<reference evidence="9 10" key="1">
    <citation type="journal article" date="2018" name="G3 (Bethesda)">
        <title>Phylogenetic and Phylogenomic Definition of Rhizopus Species.</title>
        <authorList>
            <person name="Gryganskyi A.P."/>
            <person name="Golan J."/>
            <person name="Dolatabadi S."/>
            <person name="Mondo S."/>
            <person name="Robb S."/>
            <person name="Idnurm A."/>
            <person name="Muszewska A."/>
            <person name="Steczkiewicz K."/>
            <person name="Masonjones S."/>
            <person name="Liao H.L."/>
            <person name="Gajdeczka M.T."/>
            <person name="Anike F."/>
            <person name="Vuek A."/>
            <person name="Anishchenko I.M."/>
            <person name="Voigt K."/>
            <person name="de Hoog G.S."/>
            <person name="Smith M.E."/>
            <person name="Heitman J."/>
            <person name="Vilgalys R."/>
            <person name="Stajich J.E."/>
        </authorList>
    </citation>
    <scope>NUCLEOTIDE SEQUENCE [LARGE SCALE GENOMIC DNA]</scope>
    <source>
        <strain evidence="9 10">LSU 92-RS-03</strain>
    </source>
</reference>
<sequence>NQVNMALRLISKKAASAAIVARPSLMNASRQTLGASAVRHYTTQKEVEPKEKANSILNSLPGNSLVSKTGFVTLSTGLATFLISKEIYVLNEETLVLVASAGLLGVLLKYLREPFSNMADEHIA</sequence>
<dbReference type="PANTHER" id="PTHR12733">
    <property type="entry name" value="MITOCHONDRIAL ATP SYNTHASE B CHAIN"/>
    <property type="match status" value="1"/>
</dbReference>
<proteinExistence type="inferred from homology"/>
<evidence type="ECO:0000256" key="3">
    <source>
        <dbReference type="ARBA" id="ARBA00022781"/>
    </source>
</evidence>
<gene>
    <name evidence="9" type="primary">ATP4_1</name>
    <name evidence="9" type="ORF">CU098_006141</name>
</gene>
<keyword evidence="5 8" id="KW-0406">Ion transport</keyword>
<evidence type="ECO:0000256" key="2">
    <source>
        <dbReference type="ARBA" id="ARBA00022547"/>
    </source>
</evidence>
<accession>A0A367IJH5</accession>
<keyword evidence="6 8" id="KW-0496">Mitochondrion</keyword>
<keyword evidence="3 8" id="KW-0375">Hydrogen ion transport</keyword>
<protein>
    <recommendedName>
        <fullName evidence="8">ATP synthase subunit 4</fullName>
    </recommendedName>
</protein>
<dbReference type="InterPro" id="IPR013837">
    <property type="entry name" value="ATP_synth_F0_suB"/>
</dbReference>
<comment type="subcellular location">
    <subcellularLocation>
        <location evidence="8">Mitochondrion</location>
    </subcellularLocation>
    <subcellularLocation>
        <location evidence="8">Mitochondrion inner membrane</location>
    </subcellularLocation>
</comment>
<dbReference type="STRING" id="4846.A0A367IJH5"/>
<keyword evidence="1 8" id="KW-0813">Transport</keyword>
<dbReference type="PANTHER" id="PTHR12733:SF3">
    <property type="entry name" value="ATP SYNTHASE F(0) COMPLEX SUBUNIT B1, MITOCHONDRIAL"/>
    <property type="match status" value="1"/>
</dbReference>
<comment type="function">
    <text evidence="8">Subunit b, of the mitochondrial membrane ATP synthase complex (F(1)F(0) ATP synthase or Complex V) that produces ATP from ADP in the presence of a proton gradient across the membrane which is generated by electron transport complexes of the respiratory chain. ATP synthase complex consist of a soluble F(1) head domain - the catalytic core - and a membrane F(1) domain - the membrane proton channel. These two domains are linked by a central stalk rotating inside the F(1) region and a stationary peripheral stalk. During catalysis, ATP synthesis in the catalytic domain of F(1) is coupled via a rotary mechanism of the central stalk subunits to proton translocation. In vivo, can only synthesize ATP although its ATP hydrolase activity can be activated artificially in vitro. Part of the complex F(0) domain. Part of the complex F(0) domain and the peripheric stalk, which acts as a stator to hold the catalytic alpha(3)beta(3) subcomplex and subunit a/ATP6 static relative to the rotary elements.</text>
</comment>
<evidence type="ECO:0000256" key="7">
    <source>
        <dbReference type="ARBA" id="ARBA00023136"/>
    </source>
</evidence>
<evidence type="ECO:0000256" key="1">
    <source>
        <dbReference type="ARBA" id="ARBA00022448"/>
    </source>
</evidence>
<dbReference type="OrthoDB" id="67388at2759"/>
<evidence type="ECO:0000256" key="8">
    <source>
        <dbReference type="RuleBase" id="RU368017"/>
    </source>
</evidence>
<evidence type="ECO:0000256" key="5">
    <source>
        <dbReference type="ARBA" id="ARBA00023065"/>
    </source>
</evidence>
<dbReference type="GO" id="GO:0045259">
    <property type="term" value="C:proton-transporting ATP synthase complex"/>
    <property type="evidence" value="ECO:0007669"/>
    <property type="project" value="UniProtKB-KW"/>
</dbReference>
<feature type="non-terminal residue" evidence="9">
    <location>
        <position position="1"/>
    </location>
</feature>
<keyword evidence="10" id="KW-1185">Reference proteome</keyword>
<feature type="non-terminal residue" evidence="9">
    <location>
        <position position="124"/>
    </location>
</feature>
<keyword evidence="7 8" id="KW-0472">Membrane</keyword>
<dbReference type="GO" id="GO:0005743">
    <property type="term" value="C:mitochondrial inner membrane"/>
    <property type="evidence" value="ECO:0007669"/>
    <property type="project" value="UniProtKB-SubCell"/>
</dbReference>
<dbReference type="AlphaFoldDB" id="A0A367IJH5"/>
<evidence type="ECO:0000313" key="9">
    <source>
        <dbReference type="EMBL" id="RCH77834.1"/>
    </source>
</evidence>
<keyword evidence="4 8" id="KW-0999">Mitochondrion inner membrane</keyword>
<comment type="subunit">
    <text evidence="8">F-type ATPases have 2 components, CF(1) - the catalytic core - and CF(0) - the membrane proton channel. In yeast, the dimeric form of ATP synthase consists of 17 polypeptides: alpha, beta, gamma, delta, epsilon, 4 (B), 5 (OSCP), 6 (A), 8, 9 (C), d, E (Tim11), f, g, h, i/j and k.</text>
</comment>
<dbReference type="EMBL" id="PJQM01007697">
    <property type="protein sequence ID" value="RCH77834.1"/>
    <property type="molecule type" value="Genomic_DNA"/>
</dbReference>
<dbReference type="Proteomes" id="UP000253551">
    <property type="component" value="Unassembled WGS sequence"/>
</dbReference>
<organism evidence="9 10">
    <name type="scientific">Rhizopus stolonifer</name>
    <name type="common">Rhizopus nigricans</name>
    <dbReference type="NCBI Taxonomy" id="4846"/>
    <lineage>
        <taxon>Eukaryota</taxon>
        <taxon>Fungi</taxon>
        <taxon>Fungi incertae sedis</taxon>
        <taxon>Mucoromycota</taxon>
        <taxon>Mucoromycotina</taxon>
        <taxon>Mucoromycetes</taxon>
        <taxon>Mucorales</taxon>
        <taxon>Mucorineae</taxon>
        <taxon>Rhizopodaceae</taxon>
        <taxon>Rhizopus</taxon>
    </lineage>
</organism>
<evidence type="ECO:0000256" key="6">
    <source>
        <dbReference type="ARBA" id="ARBA00023128"/>
    </source>
</evidence>
<name>A0A367IJH5_RHIST</name>
<keyword evidence="2 8" id="KW-0138">CF(0)</keyword>
<comment type="caution">
    <text evidence="9">The sequence shown here is derived from an EMBL/GenBank/DDBJ whole genome shotgun (WGS) entry which is preliminary data.</text>
</comment>
<dbReference type="GO" id="GO:0046933">
    <property type="term" value="F:proton-transporting ATP synthase activity, rotational mechanism"/>
    <property type="evidence" value="ECO:0007669"/>
    <property type="project" value="TreeGrafter"/>
</dbReference>